<dbReference type="GO" id="GO:0016323">
    <property type="term" value="C:basolateral plasma membrane"/>
    <property type="evidence" value="ECO:0007669"/>
    <property type="project" value="TreeGrafter"/>
</dbReference>
<keyword evidence="3" id="KW-1003">Cell membrane</keyword>
<gene>
    <name evidence="9" type="ORF">QR98_0037280</name>
</gene>
<evidence type="ECO:0000256" key="2">
    <source>
        <dbReference type="ARBA" id="ARBA00009657"/>
    </source>
</evidence>
<dbReference type="CDD" id="cd17336">
    <property type="entry name" value="MFS_SLCO_OATP"/>
    <property type="match status" value="1"/>
</dbReference>
<feature type="transmembrane region" description="Helical" evidence="8">
    <location>
        <begin position="262"/>
        <end position="281"/>
    </location>
</feature>
<dbReference type="AlphaFoldDB" id="A0A132A2N6"/>
<dbReference type="NCBIfam" id="TIGR00805">
    <property type="entry name" value="oat"/>
    <property type="match status" value="1"/>
</dbReference>
<feature type="transmembrane region" description="Helical" evidence="8">
    <location>
        <begin position="188"/>
        <end position="209"/>
    </location>
</feature>
<dbReference type="OrthoDB" id="5062115at2759"/>
<feature type="transmembrane region" description="Helical" evidence="8">
    <location>
        <begin position="123"/>
        <end position="145"/>
    </location>
</feature>
<dbReference type="SUPFAM" id="SSF100895">
    <property type="entry name" value="Kazal-type serine protease inhibitors"/>
    <property type="match status" value="1"/>
</dbReference>
<dbReference type="InterPro" id="IPR036259">
    <property type="entry name" value="MFS_trans_sf"/>
</dbReference>
<dbReference type="InterPro" id="IPR004156">
    <property type="entry name" value="OATP"/>
</dbReference>
<dbReference type="InterPro" id="IPR002350">
    <property type="entry name" value="Kazal_dom"/>
</dbReference>
<evidence type="ECO:0000256" key="6">
    <source>
        <dbReference type="ARBA" id="ARBA00023136"/>
    </source>
</evidence>
<protein>
    <recommendedName>
        <fullName evidence="8">Solute carrier organic anion transporter family member</fullName>
    </recommendedName>
</protein>
<keyword evidence="7" id="KW-1015">Disulfide bond</keyword>
<name>A0A132A2N6_SARSC</name>
<feature type="transmembrane region" description="Helical" evidence="8">
    <location>
        <begin position="451"/>
        <end position="470"/>
    </location>
</feature>
<keyword evidence="4 8" id="KW-0812">Transmembrane</keyword>
<dbReference type="EMBL" id="JXLN01010169">
    <property type="protein sequence ID" value="KPM05267.1"/>
    <property type="molecule type" value="Genomic_DNA"/>
</dbReference>
<feature type="transmembrane region" description="Helical" evidence="8">
    <location>
        <begin position="92"/>
        <end position="111"/>
    </location>
</feature>
<dbReference type="SUPFAM" id="SSF103473">
    <property type="entry name" value="MFS general substrate transporter"/>
    <property type="match status" value="1"/>
</dbReference>
<proteinExistence type="inferred from homology"/>
<organism evidence="9 10">
    <name type="scientific">Sarcoptes scabiei</name>
    <name type="common">Itch mite</name>
    <name type="synonym">Acarus scabiei</name>
    <dbReference type="NCBI Taxonomy" id="52283"/>
    <lineage>
        <taxon>Eukaryota</taxon>
        <taxon>Metazoa</taxon>
        <taxon>Ecdysozoa</taxon>
        <taxon>Arthropoda</taxon>
        <taxon>Chelicerata</taxon>
        <taxon>Arachnida</taxon>
        <taxon>Acari</taxon>
        <taxon>Acariformes</taxon>
        <taxon>Sarcoptiformes</taxon>
        <taxon>Astigmata</taxon>
        <taxon>Psoroptidia</taxon>
        <taxon>Sarcoptoidea</taxon>
        <taxon>Sarcoptidae</taxon>
        <taxon>Sarcoptinae</taxon>
        <taxon>Sarcoptes</taxon>
    </lineage>
</organism>
<evidence type="ECO:0000313" key="9">
    <source>
        <dbReference type="EMBL" id="KPM05267.1"/>
    </source>
</evidence>
<dbReference type="Pfam" id="PF07648">
    <property type="entry name" value="Kazal_2"/>
    <property type="match status" value="1"/>
</dbReference>
<comment type="similarity">
    <text evidence="2 8">Belongs to the organo anion transporter (TC 2.A.60) family.</text>
</comment>
<dbReference type="GO" id="GO:0043252">
    <property type="term" value="P:sodium-independent organic anion transport"/>
    <property type="evidence" value="ECO:0007669"/>
    <property type="project" value="TreeGrafter"/>
</dbReference>
<dbReference type="VEuPathDB" id="VectorBase:SSCA004382"/>
<dbReference type="InterPro" id="IPR036058">
    <property type="entry name" value="Kazal_dom_sf"/>
</dbReference>
<evidence type="ECO:0000256" key="4">
    <source>
        <dbReference type="ARBA" id="ARBA00022692"/>
    </source>
</evidence>
<keyword evidence="8" id="KW-0406">Ion transport</keyword>
<dbReference type="PROSITE" id="PS51465">
    <property type="entry name" value="KAZAL_2"/>
    <property type="match status" value="1"/>
</dbReference>
<feature type="transmembrane region" description="Helical" evidence="8">
    <location>
        <begin position="419"/>
        <end position="439"/>
    </location>
</feature>
<dbReference type="PANTHER" id="PTHR11388:SF76">
    <property type="entry name" value="SOLUTE CARRIER ORGANIC ANION TRANSPORTER FAMILY MEMBER"/>
    <property type="match status" value="1"/>
</dbReference>
<dbReference type="Pfam" id="PF03137">
    <property type="entry name" value="OATP"/>
    <property type="match status" value="1"/>
</dbReference>
<sequence length="629" mass="69809">MAKNNQNSNSSNDFDASVVPASIKLRSETILSGQEVTCGIGGFKPQWMQPFASTNFFVINFSILAILQGALFTYMVGIISTLEKRYAFETKISGFILIADNLSQMFISPIVGYLGSKYNRSRLIALGELVVAVSCFMSAIPYFLYGTATHLGSQVFNNSTSMTNYDLCVPKDSDVCDVQSGSGGHSTVILAVVILWVACFANGLGYTAFYTIGLPYVDDNIKKKNSPIYLSTISTIRLLGPTLGFVLSSICLRFYENPLRNFLFDFMIEILLWIISYYIQVPPSFNNRDPRWIGAWWLGFLILGTLILIFTIPMFLFPKSFIKQSKEERKSESEKLGSEKISTFQGSLNRNQSKSNNGLMKNFFSDAKRAFLRFSKNSLLICHICGGVFRIIGYLGYYIVKPKYMELQYRQSASSASFFTGATSVATMAIGTMAGGILIRYSKPSARKIAIFVVSVEFLSSLAIFGGMFLQCPTPHFQGLERINPLLVPFELILYYFEFEFEFGFSYKSDQCSSGCDCSSEVYQPVCSRDGETNFFSPCFAGCKNAYRLPGSDVLTFHNCSCTQVPNMVTGGLCKNDCNRFPIYIALIALSNTIASTSRTGDTLLTLRSVDPADKSFAMGIMGTIFAVF</sequence>
<dbReference type="GO" id="GO:0015347">
    <property type="term" value="F:sodium-independent organic anion transmembrane transporter activity"/>
    <property type="evidence" value="ECO:0007669"/>
    <property type="project" value="TreeGrafter"/>
</dbReference>
<dbReference type="Gene3D" id="1.20.1250.20">
    <property type="entry name" value="MFS general substrate transporter like domains"/>
    <property type="match status" value="1"/>
</dbReference>
<feature type="transmembrane region" description="Helical" evidence="8">
    <location>
        <begin position="378"/>
        <end position="399"/>
    </location>
</feature>
<comment type="caution">
    <text evidence="8">Lacks conserved residue(s) required for the propagation of feature annotation.</text>
</comment>
<evidence type="ECO:0000256" key="1">
    <source>
        <dbReference type="ARBA" id="ARBA00004651"/>
    </source>
</evidence>
<evidence type="ECO:0000256" key="8">
    <source>
        <dbReference type="RuleBase" id="RU362056"/>
    </source>
</evidence>
<evidence type="ECO:0000256" key="3">
    <source>
        <dbReference type="ARBA" id="ARBA00022475"/>
    </source>
</evidence>
<feature type="transmembrane region" description="Helical" evidence="8">
    <location>
        <begin position="57"/>
        <end position="80"/>
    </location>
</feature>
<dbReference type="PANTHER" id="PTHR11388">
    <property type="entry name" value="ORGANIC ANION TRANSPORTER"/>
    <property type="match status" value="1"/>
</dbReference>
<dbReference type="Proteomes" id="UP000616769">
    <property type="component" value="Unassembled WGS sequence"/>
</dbReference>
<evidence type="ECO:0000256" key="5">
    <source>
        <dbReference type="ARBA" id="ARBA00022989"/>
    </source>
</evidence>
<comment type="subcellular location">
    <subcellularLocation>
        <location evidence="1 8">Cell membrane</location>
        <topology evidence="1 8">Multi-pass membrane protein</topology>
    </subcellularLocation>
</comment>
<evidence type="ECO:0000313" key="10">
    <source>
        <dbReference type="Proteomes" id="UP000616769"/>
    </source>
</evidence>
<comment type="caution">
    <text evidence="9">The sequence shown here is derived from an EMBL/GenBank/DDBJ whole genome shotgun (WGS) entry which is preliminary data.</text>
</comment>
<accession>A0A132A2N6</accession>
<keyword evidence="5 8" id="KW-1133">Transmembrane helix</keyword>
<feature type="transmembrane region" description="Helical" evidence="8">
    <location>
        <begin position="293"/>
        <end position="317"/>
    </location>
</feature>
<keyword evidence="6 8" id="KW-0472">Membrane</keyword>
<evidence type="ECO:0000256" key="7">
    <source>
        <dbReference type="ARBA" id="ARBA00023157"/>
    </source>
</evidence>
<reference evidence="9 10" key="1">
    <citation type="journal article" date="2015" name="Parasit. Vectors">
        <title>Draft genome of the scabies mite.</title>
        <authorList>
            <person name="Rider S.D.Jr."/>
            <person name="Morgan M.S."/>
            <person name="Arlian L.G."/>
        </authorList>
    </citation>
    <scope>NUCLEOTIDE SEQUENCE [LARGE SCALE GENOMIC DNA]</scope>
    <source>
        <strain evidence="9">Arlian Lab</strain>
    </source>
</reference>
<dbReference type="GO" id="GO:0006811">
    <property type="term" value="P:monoatomic ion transport"/>
    <property type="evidence" value="ECO:0007669"/>
    <property type="project" value="UniProtKB-KW"/>
</dbReference>
<keyword evidence="8" id="KW-0813">Transport</keyword>